<evidence type="ECO:0000313" key="2">
    <source>
        <dbReference type="Proteomes" id="UP001054252"/>
    </source>
</evidence>
<sequence>MFALMADHIFMGLTLYSTFISYQEWEEKETELLDDGKWKLMQIKKTTSLRGMKENQNNLKKHKS</sequence>
<dbReference type="AlphaFoldDB" id="A0AAV5KT57"/>
<dbReference type="Proteomes" id="UP001054252">
    <property type="component" value="Unassembled WGS sequence"/>
</dbReference>
<protein>
    <submittedName>
        <fullName evidence="1">Uncharacterized protein</fullName>
    </submittedName>
</protein>
<comment type="caution">
    <text evidence="1">The sequence shown here is derived from an EMBL/GenBank/DDBJ whole genome shotgun (WGS) entry which is preliminary data.</text>
</comment>
<evidence type="ECO:0000313" key="1">
    <source>
        <dbReference type="EMBL" id="GKV27852.1"/>
    </source>
</evidence>
<proteinExistence type="predicted"/>
<reference evidence="1 2" key="1">
    <citation type="journal article" date="2021" name="Commun. Biol.">
        <title>The genome of Shorea leprosula (Dipterocarpaceae) highlights the ecological relevance of drought in aseasonal tropical rainforests.</title>
        <authorList>
            <person name="Ng K.K.S."/>
            <person name="Kobayashi M.J."/>
            <person name="Fawcett J.A."/>
            <person name="Hatakeyama M."/>
            <person name="Paape T."/>
            <person name="Ng C.H."/>
            <person name="Ang C.C."/>
            <person name="Tnah L.H."/>
            <person name="Lee C.T."/>
            <person name="Nishiyama T."/>
            <person name="Sese J."/>
            <person name="O'Brien M.J."/>
            <person name="Copetti D."/>
            <person name="Mohd Noor M.I."/>
            <person name="Ong R.C."/>
            <person name="Putra M."/>
            <person name="Sireger I.Z."/>
            <person name="Indrioko S."/>
            <person name="Kosugi Y."/>
            <person name="Izuno A."/>
            <person name="Isagi Y."/>
            <person name="Lee S.L."/>
            <person name="Shimizu K.K."/>
        </authorList>
    </citation>
    <scope>NUCLEOTIDE SEQUENCE [LARGE SCALE GENOMIC DNA]</scope>
    <source>
        <strain evidence="1">214</strain>
    </source>
</reference>
<name>A0AAV5KT57_9ROSI</name>
<keyword evidence="2" id="KW-1185">Reference proteome</keyword>
<dbReference type="EMBL" id="BPVZ01000077">
    <property type="protein sequence ID" value="GKV27852.1"/>
    <property type="molecule type" value="Genomic_DNA"/>
</dbReference>
<accession>A0AAV5KT57</accession>
<gene>
    <name evidence="1" type="ORF">SLEP1_g36972</name>
</gene>
<organism evidence="1 2">
    <name type="scientific">Rubroshorea leprosula</name>
    <dbReference type="NCBI Taxonomy" id="152421"/>
    <lineage>
        <taxon>Eukaryota</taxon>
        <taxon>Viridiplantae</taxon>
        <taxon>Streptophyta</taxon>
        <taxon>Embryophyta</taxon>
        <taxon>Tracheophyta</taxon>
        <taxon>Spermatophyta</taxon>
        <taxon>Magnoliopsida</taxon>
        <taxon>eudicotyledons</taxon>
        <taxon>Gunneridae</taxon>
        <taxon>Pentapetalae</taxon>
        <taxon>rosids</taxon>
        <taxon>malvids</taxon>
        <taxon>Malvales</taxon>
        <taxon>Dipterocarpaceae</taxon>
        <taxon>Rubroshorea</taxon>
    </lineage>
</organism>